<name>A0ABS3SW38_9FLAO</name>
<dbReference type="Proteomes" id="UP000681315">
    <property type="component" value="Unassembled WGS sequence"/>
</dbReference>
<gene>
    <name evidence="8" type="ORF">J4051_16965</name>
</gene>
<accession>A0ABS3SW38</accession>
<organism evidence="8 9">
    <name type="scientific">Gelidibacter pelagius</name>
    <dbReference type="NCBI Taxonomy" id="2819985"/>
    <lineage>
        <taxon>Bacteria</taxon>
        <taxon>Pseudomonadati</taxon>
        <taxon>Bacteroidota</taxon>
        <taxon>Flavobacteriia</taxon>
        <taxon>Flavobacteriales</taxon>
        <taxon>Flavobacteriaceae</taxon>
        <taxon>Gelidibacter</taxon>
    </lineage>
</organism>
<evidence type="ECO:0000313" key="9">
    <source>
        <dbReference type="Proteomes" id="UP000681315"/>
    </source>
</evidence>
<feature type="transmembrane region" description="Helical" evidence="7">
    <location>
        <begin position="163"/>
        <end position="189"/>
    </location>
</feature>
<dbReference type="Pfam" id="PF03253">
    <property type="entry name" value="UT"/>
    <property type="match status" value="1"/>
</dbReference>
<dbReference type="InterPro" id="IPR004937">
    <property type="entry name" value="Urea_transporter"/>
</dbReference>
<dbReference type="Gene3D" id="1.10.3430.10">
    <property type="entry name" value="Ammonium transporter AmtB like domains"/>
    <property type="match status" value="1"/>
</dbReference>
<dbReference type="PANTHER" id="PTHR10464">
    <property type="entry name" value="UREA TRANSPORTER"/>
    <property type="match status" value="1"/>
</dbReference>
<dbReference type="PANTHER" id="PTHR10464:SF4">
    <property type="entry name" value="UREA TRANSPORTER"/>
    <property type="match status" value="1"/>
</dbReference>
<feature type="transmembrane region" description="Helical" evidence="7">
    <location>
        <begin position="220"/>
        <end position="239"/>
    </location>
</feature>
<feature type="transmembrane region" description="Helical" evidence="7">
    <location>
        <begin position="271"/>
        <end position="289"/>
    </location>
</feature>
<dbReference type="RefSeq" id="WP_208235072.1">
    <property type="nucleotide sequence ID" value="NZ_JAGEVG010000025.1"/>
</dbReference>
<evidence type="ECO:0000256" key="7">
    <source>
        <dbReference type="SAM" id="Phobius"/>
    </source>
</evidence>
<keyword evidence="4 7" id="KW-0812">Transmembrane</keyword>
<sequence length="303" mass="33566">MQKILKKAPFIDEVLKGISQILLQENPWTGFLFLLGMLIGHWSYAASALLATIVGTLFARIIKLDPLLIKKGVYGYNPALVGITLTFLFDKTFIVWGLVVGVGGILTVLIHHYFILKKITVFTFPYILVAWVSYLLIDQFKLLEPSTIQRMSIDASTIKYGDYFAAIGGFGEVIFQENIVASFIIFLGVYISKPIAALYGLIASLLATLLSQVFGQSAELVYVGLFGFNAVLTAIVFSGTEKENGLWVLIGATITICINIFLVDFNLLKHVGGTFTFPFVAGTWITLWLKSKVSLFTLKTNYF</sequence>
<keyword evidence="9" id="KW-1185">Reference proteome</keyword>
<feature type="transmembrane region" description="Helical" evidence="7">
    <location>
        <begin position="196"/>
        <end position="214"/>
    </location>
</feature>
<evidence type="ECO:0000256" key="6">
    <source>
        <dbReference type="ARBA" id="ARBA00023136"/>
    </source>
</evidence>
<dbReference type="PIRSF" id="PIRSF016502">
    <property type="entry name" value="Urea_transporter"/>
    <property type="match status" value="1"/>
</dbReference>
<keyword evidence="5 7" id="KW-1133">Transmembrane helix</keyword>
<feature type="transmembrane region" description="Helical" evidence="7">
    <location>
        <begin position="95"/>
        <end position="116"/>
    </location>
</feature>
<dbReference type="EMBL" id="JAGEVG010000025">
    <property type="protein sequence ID" value="MBO3099965.1"/>
    <property type="molecule type" value="Genomic_DNA"/>
</dbReference>
<comment type="caution">
    <text evidence="8">The sequence shown here is derived from an EMBL/GenBank/DDBJ whole genome shotgun (WGS) entry which is preliminary data.</text>
</comment>
<reference evidence="8 9" key="1">
    <citation type="submission" date="2021-03" db="EMBL/GenBank/DDBJ databases">
        <title>Gelidibacter sp. nov., isolated from costal sediment.</title>
        <authorList>
            <person name="Lun K.-Y."/>
        </authorList>
    </citation>
    <scope>NUCLEOTIDE SEQUENCE [LARGE SCALE GENOMIC DNA]</scope>
    <source>
        <strain evidence="8 9">DF109</strain>
    </source>
</reference>
<feature type="transmembrane region" description="Helical" evidence="7">
    <location>
        <begin position="73"/>
        <end position="89"/>
    </location>
</feature>
<dbReference type="InterPro" id="IPR029020">
    <property type="entry name" value="Ammonium/urea_transptr"/>
</dbReference>
<feature type="transmembrane region" description="Helical" evidence="7">
    <location>
        <begin position="246"/>
        <end position="265"/>
    </location>
</feature>
<protein>
    <submittedName>
        <fullName evidence="8">Urea transporter</fullName>
    </submittedName>
</protein>
<feature type="transmembrane region" description="Helical" evidence="7">
    <location>
        <begin position="31"/>
        <end position="61"/>
    </location>
</feature>
<evidence type="ECO:0000256" key="2">
    <source>
        <dbReference type="ARBA" id="ARBA00005914"/>
    </source>
</evidence>
<evidence type="ECO:0000256" key="1">
    <source>
        <dbReference type="ARBA" id="ARBA00004651"/>
    </source>
</evidence>
<comment type="subcellular location">
    <subcellularLocation>
        <location evidence="1">Cell membrane</location>
        <topology evidence="1">Multi-pass membrane protein</topology>
    </subcellularLocation>
</comment>
<proteinExistence type="inferred from homology"/>
<keyword evidence="3" id="KW-1003">Cell membrane</keyword>
<evidence type="ECO:0000313" key="8">
    <source>
        <dbReference type="EMBL" id="MBO3099965.1"/>
    </source>
</evidence>
<evidence type="ECO:0000256" key="3">
    <source>
        <dbReference type="ARBA" id="ARBA00022475"/>
    </source>
</evidence>
<evidence type="ECO:0000256" key="4">
    <source>
        <dbReference type="ARBA" id="ARBA00022692"/>
    </source>
</evidence>
<feature type="transmembrane region" description="Helical" evidence="7">
    <location>
        <begin position="123"/>
        <end position="143"/>
    </location>
</feature>
<keyword evidence="6 7" id="KW-0472">Membrane</keyword>
<evidence type="ECO:0000256" key="5">
    <source>
        <dbReference type="ARBA" id="ARBA00022989"/>
    </source>
</evidence>
<comment type="similarity">
    <text evidence="2">Belongs to the urea transporter family.</text>
</comment>